<dbReference type="CDD" id="cd00342">
    <property type="entry name" value="gram_neg_porins"/>
    <property type="match status" value="1"/>
</dbReference>
<feature type="domain" description="Porin" evidence="12">
    <location>
        <begin position="7"/>
        <end position="383"/>
    </location>
</feature>
<evidence type="ECO:0000256" key="8">
    <source>
        <dbReference type="ARBA" id="ARBA00023114"/>
    </source>
</evidence>
<keyword evidence="7" id="KW-0406">Ion transport</keyword>
<evidence type="ECO:0000256" key="9">
    <source>
        <dbReference type="ARBA" id="ARBA00023136"/>
    </source>
</evidence>
<dbReference type="RefSeq" id="WP_394472293.1">
    <property type="nucleotide sequence ID" value="NZ_JBIGHY010000008.1"/>
</dbReference>
<name>A0ABW7ES34_9BURK</name>
<evidence type="ECO:0000256" key="3">
    <source>
        <dbReference type="ARBA" id="ARBA00022448"/>
    </source>
</evidence>
<keyword evidence="8" id="KW-0626">Porin</keyword>
<dbReference type="InterPro" id="IPR050298">
    <property type="entry name" value="Gram-neg_bact_OMP"/>
</dbReference>
<dbReference type="EMBL" id="JBIGHY010000008">
    <property type="protein sequence ID" value="MFG6416227.1"/>
    <property type="molecule type" value="Genomic_DNA"/>
</dbReference>
<evidence type="ECO:0000313" key="14">
    <source>
        <dbReference type="Proteomes" id="UP001606300"/>
    </source>
</evidence>
<feature type="signal peptide" evidence="11">
    <location>
        <begin position="1"/>
        <end position="20"/>
    </location>
</feature>
<dbReference type="Gene3D" id="2.40.160.10">
    <property type="entry name" value="Porin"/>
    <property type="match status" value="1"/>
</dbReference>
<reference evidence="13 14" key="1">
    <citation type="submission" date="2024-09" db="EMBL/GenBank/DDBJ databases">
        <title>Novel species of the genus Pelomonas and Roseateles isolated from streams.</title>
        <authorList>
            <person name="Lu H."/>
        </authorList>
    </citation>
    <scope>NUCLEOTIDE SEQUENCE [LARGE SCALE GENOMIC DNA]</scope>
    <source>
        <strain evidence="13 14">DC23W</strain>
    </source>
</reference>
<keyword evidence="3" id="KW-0813">Transport</keyword>
<dbReference type="InterPro" id="IPR023614">
    <property type="entry name" value="Porin_dom_sf"/>
</dbReference>
<dbReference type="SUPFAM" id="SSF56935">
    <property type="entry name" value="Porins"/>
    <property type="match status" value="1"/>
</dbReference>
<evidence type="ECO:0000259" key="12">
    <source>
        <dbReference type="Pfam" id="PF13609"/>
    </source>
</evidence>
<keyword evidence="10" id="KW-0998">Cell outer membrane</keyword>
<dbReference type="Proteomes" id="UP001606300">
    <property type="component" value="Unassembled WGS sequence"/>
</dbReference>
<proteinExistence type="predicted"/>
<evidence type="ECO:0000256" key="1">
    <source>
        <dbReference type="ARBA" id="ARBA00004571"/>
    </source>
</evidence>
<protein>
    <submittedName>
        <fullName evidence="13">Porin</fullName>
    </submittedName>
</protein>
<dbReference type="Pfam" id="PF13609">
    <property type="entry name" value="Porin_4"/>
    <property type="match status" value="1"/>
</dbReference>
<keyword evidence="5" id="KW-0812">Transmembrane</keyword>
<evidence type="ECO:0000256" key="2">
    <source>
        <dbReference type="ARBA" id="ARBA00011233"/>
    </source>
</evidence>
<feature type="chain" id="PRO_5047149164" evidence="11">
    <location>
        <begin position="21"/>
        <end position="405"/>
    </location>
</feature>
<evidence type="ECO:0000256" key="5">
    <source>
        <dbReference type="ARBA" id="ARBA00022692"/>
    </source>
</evidence>
<comment type="subcellular location">
    <subcellularLocation>
        <location evidence="1">Cell outer membrane</location>
        <topology evidence="1">Multi-pass membrane protein</topology>
    </subcellularLocation>
</comment>
<evidence type="ECO:0000256" key="6">
    <source>
        <dbReference type="ARBA" id="ARBA00022729"/>
    </source>
</evidence>
<keyword evidence="14" id="KW-1185">Reference proteome</keyword>
<evidence type="ECO:0000313" key="13">
    <source>
        <dbReference type="EMBL" id="MFG6416227.1"/>
    </source>
</evidence>
<gene>
    <name evidence="13" type="ORF">ACG02S_20230</name>
</gene>
<organism evidence="13 14">
    <name type="scientific">Pelomonas dachongensis</name>
    <dbReference type="NCBI Taxonomy" id="3299029"/>
    <lineage>
        <taxon>Bacteria</taxon>
        <taxon>Pseudomonadati</taxon>
        <taxon>Pseudomonadota</taxon>
        <taxon>Betaproteobacteria</taxon>
        <taxon>Burkholderiales</taxon>
        <taxon>Sphaerotilaceae</taxon>
        <taxon>Roseateles</taxon>
    </lineage>
</organism>
<dbReference type="PANTHER" id="PTHR34501">
    <property type="entry name" value="PROTEIN YDDL-RELATED"/>
    <property type="match status" value="1"/>
</dbReference>
<sequence>MKKATLALAALAATSSAAWAQSSVTLYGIVDVAVRYTSNANAGTSTKTVVPGGMSQSRLGVNIVEDMGGGLKALANLEHRLQSDTGAVSGNPDFWRQAWVGLQSSQLGQIRLGRQYNILFDLYTSTFASFRYSPYIEAYKPEIGMAMTARQDNMVKYLVQLGSVYGEIQVSAGEGQSGAAAALPNKTIGGLLRYNDGKWGAGGAYLQATEQTGKKVKATVFGGSYTDGPLYVHASWGENKFDNPFTLLNQTSAGAFAASAAAGSPANIALTTRGAFTSGLLGVNVFNTDSADIKKRTMIMLGATYQLTPQLNIGANVWLSEQTHYGTAQNLAAPFAAALAASTGLSTNANVKSKADFFAIVVDYAFSKRTDAYLEVDYTKTSGEVMFANGAKKRGGTMVGLRHRF</sequence>
<dbReference type="InterPro" id="IPR033900">
    <property type="entry name" value="Gram_neg_porin_domain"/>
</dbReference>
<comment type="subunit">
    <text evidence="2">Homotrimer.</text>
</comment>
<evidence type="ECO:0000256" key="10">
    <source>
        <dbReference type="ARBA" id="ARBA00023237"/>
    </source>
</evidence>
<keyword evidence="4" id="KW-1134">Transmembrane beta strand</keyword>
<keyword evidence="9" id="KW-0472">Membrane</keyword>
<evidence type="ECO:0000256" key="4">
    <source>
        <dbReference type="ARBA" id="ARBA00022452"/>
    </source>
</evidence>
<comment type="caution">
    <text evidence="13">The sequence shown here is derived from an EMBL/GenBank/DDBJ whole genome shotgun (WGS) entry which is preliminary data.</text>
</comment>
<accession>A0ABW7ES34</accession>
<evidence type="ECO:0000256" key="11">
    <source>
        <dbReference type="SAM" id="SignalP"/>
    </source>
</evidence>
<evidence type="ECO:0000256" key="7">
    <source>
        <dbReference type="ARBA" id="ARBA00023065"/>
    </source>
</evidence>
<dbReference type="PANTHER" id="PTHR34501:SF9">
    <property type="entry name" value="MAJOR OUTER MEMBRANE PROTEIN P.IA"/>
    <property type="match status" value="1"/>
</dbReference>
<keyword evidence="6 11" id="KW-0732">Signal</keyword>